<dbReference type="InterPro" id="IPR002763">
    <property type="entry name" value="DUF72"/>
</dbReference>
<dbReference type="InterPro" id="IPR036520">
    <property type="entry name" value="UPF0759_sf"/>
</dbReference>
<evidence type="ECO:0000313" key="1">
    <source>
        <dbReference type="EMBL" id="SMO68599.1"/>
    </source>
</evidence>
<accession>A0A521DA63</accession>
<dbReference type="Proteomes" id="UP000315971">
    <property type="component" value="Unassembled WGS sequence"/>
</dbReference>
<dbReference type="RefSeq" id="WP_142604107.1">
    <property type="nucleotide sequence ID" value="NZ_FXSZ01000006.1"/>
</dbReference>
<sequence>MEFGRVDNIDLVDFTFPADHPITTDVLLHSAKLEPRVYVGCAKWGRPDWIGKIYPKGTKEADFLKHYVKHFNSIELNATHYRIFDKKTINKWKDTADEGFKFSPKFFQGITHWKRLKDVEDLTTQFYNSVEELKEKLGPCFLQLHENFSPKNLLQVESYLKSLPKDVKVHIELRHPDWFKDSPLSKEAFEMFRDYGVGTVITDTSGRRDCMHMRLTTPIAFIRFVGNGLHPTDYLRINDWVMHIKKWLAEGLQELYFFMHQHDELHSPELCAYVIKELNKHCNLKLHVPVFEGSVGQPSLF</sequence>
<dbReference type="AlphaFoldDB" id="A0A521DA63"/>
<organism evidence="1 2">
    <name type="scientific">Solitalea koreensis</name>
    <dbReference type="NCBI Taxonomy" id="543615"/>
    <lineage>
        <taxon>Bacteria</taxon>
        <taxon>Pseudomonadati</taxon>
        <taxon>Bacteroidota</taxon>
        <taxon>Sphingobacteriia</taxon>
        <taxon>Sphingobacteriales</taxon>
        <taxon>Sphingobacteriaceae</taxon>
        <taxon>Solitalea</taxon>
    </lineage>
</organism>
<evidence type="ECO:0000313" key="2">
    <source>
        <dbReference type="Proteomes" id="UP000315971"/>
    </source>
</evidence>
<dbReference type="EMBL" id="FXSZ01000006">
    <property type="protein sequence ID" value="SMO68599.1"/>
    <property type="molecule type" value="Genomic_DNA"/>
</dbReference>
<gene>
    <name evidence="1" type="ORF">SAMN06265350_106142</name>
</gene>
<name>A0A521DA63_9SPHI</name>
<dbReference type="PANTHER" id="PTHR30348:SF9">
    <property type="entry name" value="UPF0759 PROTEIN YECE"/>
    <property type="match status" value="1"/>
</dbReference>
<keyword evidence="2" id="KW-1185">Reference proteome</keyword>
<dbReference type="Gene3D" id="3.20.20.410">
    <property type="entry name" value="Protein of unknown function UPF0759"/>
    <property type="match status" value="1"/>
</dbReference>
<dbReference type="PANTHER" id="PTHR30348">
    <property type="entry name" value="UNCHARACTERIZED PROTEIN YECE"/>
    <property type="match status" value="1"/>
</dbReference>
<dbReference type="OrthoDB" id="9780310at2"/>
<protein>
    <submittedName>
        <fullName evidence="1">Uncharacterized conserved protein YecE, DUF72 family</fullName>
    </submittedName>
</protein>
<dbReference type="Pfam" id="PF01904">
    <property type="entry name" value="DUF72"/>
    <property type="match status" value="1"/>
</dbReference>
<dbReference type="SUPFAM" id="SSF117396">
    <property type="entry name" value="TM1631-like"/>
    <property type="match status" value="1"/>
</dbReference>
<reference evidence="1 2" key="1">
    <citation type="submission" date="2017-05" db="EMBL/GenBank/DDBJ databases">
        <authorList>
            <person name="Varghese N."/>
            <person name="Submissions S."/>
        </authorList>
    </citation>
    <scope>NUCLEOTIDE SEQUENCE [LARGE SCALE GENOMIC DNA]</scope>
    <source>
        <strain evidence="1 2">DSM 21342</strain>
    </source>
</reference>
<proteinExistence type="predicted"/>